<organism evidence="2 3">
    <name type="scientific">Psychrobacter pasteurii</name>
    <dbReference type="NCBI Taxonomy" id="1945520"/>
    <lineage>
        <taxon>Bacteria</taxon>
        <taxon>Pseudomonadati</taxon>
        <taxon>Pseudomonadota</taxon>
        <taxon>Gammaproteobacteria</taxon>
        <taxon>Moraxellales</taxon>
        <taxon>Moraxellaceae</taxon>
        <taxon>Psychrobacter</taxon>
    </lineage>
</organism>
<name>A0A1R4EJ13_9GAMM</name>
<evidence type="ECO:0000256" key="1">
    <source>
        <dbReference type="SAM" id="Phobius"/>
    </source>
</evidence>
<keyword evidence="3" id="KW-1185">Reference proteome</keyword>
<gene>
    <name evidence="2" type="ORF">A1019T_02446</name>
</gene>
<feature type="transmembrane region" description="Helical" evidence="1">
    <location>
        <begin position="53"/>
        <end position="77"/>
    </location>
</feature>
<reference evidence="3" key="1">
    <citation type="submission" date="2017-02" db="EMBL/GenBank/DDBJ databases">
        <authorList>
            <person name="Mornico D."/>
        </authorList>
    </citation>
    <scope>NUCLEOTIDE SEQUENCE [LARGE SCALE GENOMIC DNA]</scope>
</reference>
<dbReference type="EMBL" id="FUGD01000169">
    <property type="protein sequence ID" value="SJM38453.1"/>
    <property type="molecule type" value="Genomic_DNA"/>
</dbReference>
<sequence length="404" mass="46721">MVRKKNYYYALSLVSFFVFVVYRDKKYRSNKTLSLVCNIDGFVVKGSQFLEKFLLISSAVAGLIAALFTVISVYHIIMERKEKLEDKVKNAFLKSKVWTNEGDINSKDSVFFDLCIEEPNHHFFSGKINYYNAEQEQHLTFYFEKVNRKIITLKLHETVGWRNVGSAKARLTFINPESFKIVFSKGYGFRKDRFMPDLPRKTKIFPSKVNGTISEVATRQNDISRKILTNDIIVALSPERNYAKAKEMLGVPDKVIKDSSVFEDKFRFDVISKEDLENITSDLYFLENAVLKVTTIDKQSIHALTVLCNDELLLPDLPHYCSDKVCQELLENAIIGSVRTIKESAIALRTYMGPPFYKHMTYFTNGYLEDEDNPNEDKLIGSEIVGFCLSESQMVFYIYDYELR</sequence>
<dbReference type="AlphaFoldDB" id="A0A1R4EJ13"/>
<accession>A0A1R4EJ13</accession>
<dbReference type="Proteomes" id="UP000188169">
    <property type="component" value="Unassembled WGS sequence"/>
</dbReference>
<proteinExistence type="predicted"/>
<feature type="transmembrane region" description="Helical" evidence="1">
    <location>
        <begin position="6"/>
        <end position="22"/>
    </location>
</feature>
<keyword evidence="1" id="KW-0472">Membrane</keyword>
<keyword evidence="1" id="KW-1133">Transmembrane helix</keyword>
<evidence type="ECO:0000313" key="2">
    <source>
        <dbReference type="EMBL" id="SJM38453.1"/>
    </source>
</evidence>
<protein>
    <submittedName>
        <fullName evidence="2">Uncharacterized protein</fullName>
    </submittedName>
</protein>
<keyword evidence="1" id="KW-0812">Transmembrane</keyword>
<evidence type="ECO:0000313" key="3">
    <source>
        <dbReference type="Proteomes" id="UP000188169"/>
    </source>
</evidence>